<dbReference type="STRING" id="573370.DMR_16820"/>
<evidence type="ECO:0000313" key="1">
    <source>
        <dbReference type="EMBL" id="BAH75173.1"/>
    </source>
</evidence>
<keyword evidence="2" id="KW-1185">Reference proteome</keyword>
<proteinExistence type="predicted"/>
<protein>
    <submittedName>
        <fullName evidence="1">Uncharacterized protein</fullName>
    </submittedName>
</protein>
<reference evidence="1 2" key="1">
    <citation type="journal article" date="2009" name="Genome Res.">
        <title>Whole genome sequence of Desulfovibrio magneticus strain RS-1 revealed common gene clusters in magnetotactic bacteria.</title>
        <authorList>
            <person name="Nakazawa H."/>
            <person name="Arakaki A."/>
            <person name="Narita-Yamada S."/>
            <person name="Yashiro I."/>
            <person name="Jinno K."/>
            <person name="Aoki N."/>
            <person name="Tsuruyama A."/>
            <person name="Okamura Y."/>
            <person name="Tanikawa S."/>
            <person name="Fujita N."/>
            <person name="Takeyama H."/>
            <person name="Matsunaga T."/>
        </authorList>
    </citation>
    <scope>NUCLEOTIDE SEQUENCE [LARGE SCALE GENOMIC DNA]</scope>
    <source>
        <strain evidence="2">ATCC 700980 / DSM 13731 / RS-1</strain>
    </source>
</reference>
<dbReference type="EMBL" id="AP010904">
    <property type="protein sequence ID" value="BAH75173.1"/>
    <property type="molecule type" value="Genomic_DNA"/>
</dbReference>
<sequence>MSPIGHTLEAHGLFSGPGCGAFRGRPTLGIVAVNTRLHYVDLAGPPARRCPGKGATMRYEVPFVPDPAYGALLAGAADRLAGVYFRLGPETPDARMPGLADPSPMELAAGLSGLPPMPRLGLLNAAFHAQETLSKDGLRDLLMLLDGYLAAGALTGIVYADQYLLQALSDASPSVARELCAVPGINFRLDNFERAAAVVDAACSSRFRPPPRIILDRDVNRDLDGLTAMAGKLRREWPDMGLGLMANEGCLYACPFKQAHDAHIALSRLAACRVGPDLNRDLGCLRSFAEAPGRLLASPSIRPEDAGRYEGVVDCLKLCGRSRPAADVRAIVAAYLDGRFDGNLVWLLDAQEALSDRFAIDNAALPEDFFEVTASCSRRCAACRYCDELAERLLVTRAPGLVPYGAG</sequence>
<dbReference type="AlphaFoldDB" id="C4XPJ2"/>
<accession>C4XPJ2</accession>
<gene>
    <name evidence="1" type="ordered locus">DMR_16820</name>
</gene>
<dbReference type="Proteomes" id="UP000009071">
    <property type="component" value="Chromosome"/>
</dbReference>
<evidence type="ECO:0000313" key="2">
    <source>
        <dbReference type="Proteomes" id="UP000009071"/>
    </source>
</evidence>
<dbReference type="KEGG" id="dma:DMR_16820"/>
<name>C4XPJ2_SOLM1</name>
<organism evidence="1 2">
    <name type="scientific">Solidesulfovibrio magneticus (strain ATCC 700980 / DSM 13731 / RS-1)</name>
    <name type="common">Desulfovibrio magneticus</name>
    <dbReference type="NCBI Taxonomy" id="573370"/>
    <lineage>
        <taxon>Bacteria</taxon>
        <taxon>Pseudomonadati</taxon>
        <taxon>Thermodesulfobacteriota</taxon>
        <taxon>Desulfovibrionia</taxon>
        <taxon>Desulfovibrionales</taxon>
        <taxon>Desulfovibrionaceae</taxon>
        <taxon>Solidesulfovibrio</taxon>
    </lineage>
</organism>
<dbReference type="HOGENOM" id="CLU_053295_0_0_7"/>
<dbReference type="eggNOG" id="COG0826">
    <property type="taxonomic scope" value="Bacteria"/>
</dbReference>